<dbReference type="PANTHER" id="PTHR21666">
    <property type="entry name" value="PEPTIDASE-RELATED"/>
    <property type="match status" value="1"/>
</dbReference>
<feature type="coiled-coil region" evidence="1">
    <location>
        <begin position="86"/>
        <end position="113"/>
    </location>
</feature>
<accession>A0ABV6DSI1</accession>
<organism evidence="5 6">
    <name type="scientific">Paenibacillus chartarius</name>
    <dbReference type="NCBI Taxonomy" id="747481"/>
    <lineage>
        <taxon>Bacteria</taxon>
        <taxon>Bacillati</taxon>
        <taxon>Bacillota</taxon>
        <taxon>Bacilli</taxon>
        <taxon>Bacillales</taxon>
        <taxon>Paenibacillaceae</taxon>
        <taxon>Paenibacillus</taxon>
    </lineage>
</organism>
<evidence type="ECO:0000256" key="2">
    <source>
        <dbReference type="SAM" id="MobiDB-lite"/>
    </source>
</evidence>
<name>A0ABV6DSI1_9BACL</name>
<evidence type="ECO:0000256" key="3">
    <source>
        <dbReference type="SAM" id="Phobius"/>
    </source>
</evidence>
<dbReference type="InterPro" id="IPR050570">
    <property type="entry name" value="Cell_wall_metabolism_enzyme"/>
</dbReference>
<feature type="domain" description="M23ase beta-sheet core" evidence="4">
    <location>
        <begin position="220"/>
        <end position="314"/>
    </location>
</feature>
<dbReference type="EMBL" id="JBHLWN010000100">
    <property type="protein sequence ID" value="MFC0215597.1"/>
    <property type="molecule type" value="Genomic_DNA"/>
</dbReference>
<dbReference type="Pfam" id="PF01551">
    <property type="entry name" value="Peptidase_M23"/>
    <property type="match status" value="1"/>
</dbReference>
<evidence type="ECO:0000313" key="6">
    <source>
        <dbReference type="Proteomes" id="UP001589776"/>
    </source>
</evidence>
<protein>
    <submittedName>
        <fullName evidence="5">M23 family metallopeptidase</fullName>
        <ecNumber evidence="5">3.4.24.-</ecNumber>
    </submittedName>
</protein>
<comment type="caution">
    <text evidence="5">The sequence shown here is derived from an EMBL/GenBank/DDBJ whole genome shotgun (WGS) entry which is preliminary data.</text>
</comment>
<proteinExistence type="predicted"/>
<dbReference type="InterPro" id="IPR011055">
    <property type="entry name" value="Dup_hybrid_motif"/>
</dbReference>
<evidence type="ECO:0000259" key="4">
    <source>
        <dbReference type="Pfam" id="PF01551"/>
    </source>
</evidence>
<feature type="transmembrane region" description="Helical" evidence="3">
    <location>
        <begin position="30"/>
        <end position="53"/>
    </location>
</feature>
<evidence type="ECO:0000313" key="5">
    <source>
        <dbReference type="EMBL" id="MFC0215597.1"/>
    </source>
</evidence>
<keyword evidence="1" id="KW-0175">Coiled coil</keyword>
<dbReference type="Gene3D" id="2.70.70.10">
    <property type="entry name" value="Glucose Permease (Domain IIA)"/>
    <property type="match status" value="1"/>
</dbReference>
<gene>
    <name evidence="5" type="ORF">ACFFK0_24685</name>
</gene>
<dbReference type="InterPro" id="IPR016047">
    <property type="entry name" value="M23ase_b-sheet_dom"/>
</dbReference>
<dbReference type="PANTHER" id="PTHR21666:SF270">
    <property type="entry name" value="MUREIN HYDROLASE ACTIVATOR ENVC"/>
    <property type="match status" value="1"/>
</dbReference>
<keyword evidence="3" id="KW-0472">Membrane</keyword>
<evidence type="ECO:0000256" key="1">
    <source>
        <dbReference type="SAM" id="Coils"/>
    </source>
</evidence>
<keyword evidence="3" id="KW-1133">Transmembrane helix</keyword>
<reference evidence="5 6" key="1">
    <citation type="submission" date="2024-09" db="EMBL/GenBank/DDBJ databases">
        <authorList>
            <person name="Sun Q."/>
            <person name="Mori K."/>
        </authorList>
    </citation>
    <scope>NUCLEOTIDE SEQUENCE [LARGE SCALE GENOMIC DNA]</scope>
    <source>
        <strain evidence="5 6">CCM 7759</strain>
    </source>
</reference>
<dbReference type="RefSeq" id="WP_377473050.1">
    <property type="nucleotide sequence ID" value="NZ_JBHLWN010000100.1"/>
</dbReference>
<dbReference type="GO" id="GO:0016787">
    <property type="term" value="F:hydrolase activity"/>
    <property type="evidence" value="ECO:0007669"/>
    <property type="project" value="UniProtKB-KW"/>
</dbReference>
<keyword evidence="3" id="KW-0812">Transmembrane</keyword>
<keyword evidence="5" id="KW-0378">Hydrolase</keyword>
<keyword evidence="6" id="KW-1185">Reference proteome</keyword>
<sequence>MKQRWWRKKLTLMLIAGANRRIVRLKLPEISLFAVPTVLVTIAAGGTLAFVLLHDRYETTQAQMQKQFEGTEQQLQHTIESKDAELVHLQASLIDLTQQAEQFKAKVEEIKQLKQVLAVMTDGATASAANKPEQPQPVGGTELTPTAADVAQTIVTTKMSLTSMINDMNGLMASLAESEAKLAEAQHIRDITPTLWPTRSRTVTSGFGIRLDPFSERPAMHSGIDFAGNTNDPVYAAAEGTVAVAGYDGQKGNYVIINHGRGLATEYMHMTKLSVKSGQLVKKGQQVGFMGSTGRSTGTHLHYEVHKNGSPVDPRPYLVATRKENAEP</sequence>
<dbReference type="SUPFAM" id="SSF51261">
    <property type="entry name" value="Duplicated hybrid motif"/>
    <property type="match status" value="1"/>
</dbReference>
<feature type="region of interest" description="Disordered" evidence="2">
    <location>
        <begin position="305"/>
        <end position="328"/>
    </location>
</feature>
<dbReference type="Proteomes" id="UP001589776">
    <property type="component" value="Unassembled WGS sequence"/>
</dbReference>
<dbReference type="CDD" id="cd12797">
    <property type="entry name" value="M23_peptidase"/>
    <property type="match status" value="1"/>
</dbReference>
<dbReference type="EC" id="3.4.24.-" evidence="5"/>